<evidence type="ECO:0000256" key="16">
    <source>
        <dbReference type="ARBA" id="ARBA00023328"/>
    </source>
</evidence>
<comment type="similarity">
    <text evidence="4">Belongs to the DASH complex DUO1 family.</text>
</comment>
<evidence type="ECO:0000256" key="5">
    <source>
        <dbReference type="ARBA" id="ARBA00022454"/>
    </source>
</evidence>
<evidence type="ECO:0000256" key="10">
    <source>
        <dbReference type="ARBA" id="ARBA00022829"/>
    </source>
</evidence>
<organism evidence="20 21">
    <name type="scientific">Hypocrea jecorina (strain ATCC 56765 / BCRC 32924 / NRRL 11460 / Rut C-30)</name>
    <name type="common">Trichoderma reesei</name>
    <dbReference type="NCBI Taxonomy" id="1344414"/>
    <lineage>
        <taxon>Eukaryota</taxon>
        <taxon>Fungi</taxon>
        <taxon>Dikarya</taxon>
        <taxon>Ascomycota</taxon>
        <taxon>Pezizomycotina</taxon>
        <taxon>Sordariomycetes</taxon>
        <taxon>Hypocreomycetidae</taxon>
        <taxon>Hypocreales</taxon>
        <taxon>Hypocreaceae</taxon>
        <taxon>Trichoderma</taxon>
    </lineage>
</organism>
<evidence type="ECO:0000313" key="20">
    <source>
        <dbReference type="EMBL" id="ETS04604.1"/>
    </source>
</evidence>
<keyword evidence="12" id="KW-0175">Coiled coil</keyword>
<dbReference type="GO" id="GO:0007059">
    <property type="term" value="P:chromosome segregation"/>
    <property type="evidence" value="ECO:0007669"/>
    <property type="project" value="UniProtKB-KW"/>
</dbReference>
<keyword evidence="7" id="KW-0132">Cell division</keyword>
<keyword evidence="11" id="KW-0995">Kinetochore</keyword>
<feature type="region of interest" description="Disordered" evidence="19">
    <location>
        <begin position="1"/>
        <end position="53"/>
    </location>
</feature>
<dbReference type="HOGENOM" id="CLU_074400_1_0_1"/>
<reference evidence="21" key="1">
    <citation type="journal article" date="2013" name="Ind. Biotechnol.">
        <title>Comparative genomics analysis of Trichoderma reesei strains.</title>
        <authorList>
            <person name="Koike H."/>
            <person name="Aerts A."/>
            <person name="LaButti K."/>
            <person name="Grigoriev I.V."/>
            <person name="Baker S.E."/>
        </authorList>
    </citation>
    <scope>NUCLEOTIDE SEQUENCE [LARGE SCALE GENOMIC DNA]</scope>
    <source>
        <strain evidence="21">ATCC 56765 / BCRC 32924 / NRRL 11460 / Rut C-30</strain>
    </source>
</reference>
<dbReference type="GO" id="GO:0005874">
    <property type="term" value="C:microtubule"/>
    <property type="evidence" value="ECO:0007669"/>
    <property type="project" value="UniProtKB-KW"/>
</dbReference>
<evidence type="ECO:0000256" key="19">
    <source>
        <dbReference type="SAM" id="MobiDB-lite"/>
    </source>
</evidence>
<evidence type="ECO:0000256" key="18">
    <source>
        <dbReference type="ARBA" id="ARBA00044358"/>
    </source>
</evidence>
<dbReference type="EMBL" id="KI911141">
    <property type="protein sequence ID" value="ETS04604.1"/>
    <property type="molecule type" value="Genomic_DNA"/>
</dbReference>
<keyword evidence="8" id="KW-0493">Microtubule</keyword>
<keyword evidence="13" id="KW-0206">Cytoskeleton</keyword>
<proteinExistence type="inferred from homology"/>
<feature type="region of interest" description="Disordered" evidence="19">
    <location>
        <begin position="154"/>
        <end position="255"/>
    </location>
</feature>
<dbReference type="GO" id="GO:0051301">
    <property type="term" value="P:cell division"/>
    <property type="evidence" value="ECO:0007669"/>
    <property type="project" value="UniProtKB-KW"/>
</dbReference>
<gene>
    <name evidence="20" type="ORF">M419DRAFT_127720</name>
</gene>
<keyword evidence="9" id="KW-0498">Mitosis</keyword>
<evidence type="ECO:0000256" key="4">
    <source>
        <dbReference type="ARBA" id="ARBA00005366"/>
    </source>
</evidence>
<evidence type="ECO:0000256" key="3">
    <source>
        <dbReference type="ARBA" id="ARBA00004629"/>
    </source>
</evidence>
<dbReference type="Pfam" id="PF08651">
    <property type="entry name" value="DASH_Duo1"/>
    <property type="match status" value="2"/>
</dbReference>
<keyword evidence="6" id="KW-0963">Cytoplasm</keyword>
<evidence type="ECO:0000256" key="13">
    <source>
        <dbReference type="ARBA" id="ARBA00023212"/>
    </source>
</evidence>
<comment type="subcellular location">
    <subcellularLocation>
        <location evidence="3">Chromosome</location>
        <location evidence="3">Centromere</location>
        <location evidence="3">Kinetochore</location>
    </subcellularLocation>
    <subcellularLocation>
        <location evidence="2">Cytoplasm</location>
        <location evidence="2">Cytoskeleton</location>
        <location evidence="2">Spindle</location>
    </subcellularLocation>
    <subcellularLocation>
        <location evidence="1">Nucleus</location>
    </subcellularLocation>
</comment>
<evidence type="ECO:0000256" key="15">
    <source>
        <dbReference type="ARBA" id="ARBA00023306"/>
    </source>
</evidence>
<keyword evidence="10" id="KW-0159">Chromosome partition</keyword>
<evidence type="ECO:0000256" key="8">
    <source>
        <dbReference type="ARBA" id="ARBA00022701"/>
    </source>
</evidence>
<dbReference type="Proteomes" id="UP000024376">
    <property type="component" value="Unassembled WGS sequence"/>
</dbReference>
<dbReference type="GO" id="GO:0072686">
    <property type="term" value="C:mitotic spindle"/>
    <property type="evidence" value="ECO:0007669"/>
    <property type="project" value="InterPro"/>
</dbReference>
<accession>A0A024SGH8</accession>
<evidence type="ECO:0000256" key="9">
    <source>
        <dbReference type="ARBA" id="ARBA00022776"/>
    </source>
</evidence>
<keyword evidence="15" id="KW-0131">Cell cycle</keyword>
<dbReference type="GO" id="GO:0000278">
    <property type="term" value="P:mitotic cell cycle"/>
    <property type="evidence" value="ECO:0007669"/>
    <property type="project" value="InterPro"/>
</dbReference>
<evidence type="ECO:0000256" key="12">
    <source>
        <dbReference type="ARBA" id="ARBA00023054"/>
    </source>
</evidence>
<evidence type="ECO:0000256" key="1">
    <source>
        <dbReference type="ARBA" id="ARBA00004123"/>
    </source>
</evidence>
<dbReference type="OrthoDB" id="5599235at2759"/>
<dbReference type="PANTHER" id="PTHR28216:SF1">
    <property type="entry name" value="DASH COMPLEX SUBUNIT DUO1"/>
    <property type="match status" value="1"/>
</dbReference>
<dbReference type="AlphaFoldDB" id="A0A024SGH8"/>
<evidence type="ECO:0000313" key="21">
    <source>
        <dbReference type="Proteomes" id="UP000024376"/>
    </source>
</evidence>
<evidence type="ECO:0000256" key="11">
    <source>
        <dbReference type="ARBA" id="ARBA00022838"/>
    </source>
</evidence>
<evidence type="ECO:0000256" key="14">
    <source>
        <dbReference type="ARBA" id="ARBA00023242"/>
    </source>
</evidence>
<feature type="compositionally biased region" description="Basic and acidic residues" evidence="19">
    <location>
        <begin position="168"/>
        <end position="182"/>
    </location>
</feature>
<evidence type="ECO:0000256" key="2">
    <source>
        <dbReference type="ARBA" id="ARBA00004186"/>
    </source>
</evidence>
<feature type="compositionally biased region" description="Low complexity" evidence="19">
    <location>
        <begin position="186"/>
        <end position="239"/>
    </location>
</feature>
<feature type="compositionally biased region" description="Acidic residues" evidence="19">
    <location>
        <begin position="1"/>
        <end position="12"/>
    </location>
</feature>
<dbReference type="InterPro" id="IPR013960">
    <property type="entry name" value="DASH_Duo1"/>
</dbReference>
<keyword evidence="5" id="KW-0158">Chromosome</keyword>
<evidence type="ECO:0000256" key="6">
    <source>
        <dbReference type="ARBA" id="ARBA00022490"/>
    </source>
</evidence>
<sequence>MSDPMEIDDEPDLWTSPVKNIPPESRPKTPKTPRTPRTPKTPTANDHRSEPLDREAMLRKELQGVRSINQVIEGVIGTLQRAGGNMNASLDLLMIPWYPAHSVNKTVGNASALLNTWTRILSQTEHNQRLILDPTWKGATNDLAEIEAEKLRKQEEEARRAAEEEERKEELRRRREEEEQRRKLPASSSARGARRGAAGLRAARGRGRVASLSSRIASSSRYRTASASSSSRGTSSASGRGRGLGTTKSRYGSAK</sequence>
<protein>
    <recommendedName>
        <fullName evidence="17">DASH complex subunit DUO1</fullName>
    </recommendedName>
    <alternativeName>
        <fullName evidence="18">Outer kinetochore protein DUO1</fullName>
    </alternativeName>
</protein>
<dbReference type="PANTHER" id="PTHR28216">
    <property type="entry name" value="DASH COMPLEX SUBUNIT DUO1"/>
    <property type="match status" value="1"/>
</dbReference>
<keyword evidence="16" id="KW-0137">Centromere</keyword>
<evidence type="ECO:0000256" key="17">
    <source>
        <dbReference type="ARBA" id="ARBA00044152"/>
    </source>
</evidence>
<dbReference type="GO" id="GO:0042729">
    <property type="term" value="C:DASH complex"/>
    <property type="evidence" value="ECO:0007669"/>
    <property type="project" value="InterPro"/>
</dbReference>
<evidence type="ECO:0000256" key="7">
    <source>
        <dbReference type="ARBA" id="ARBA00022618"/>
    </source>
</evidence>
<dbReference type="KEGG" id="trr:M419DRAFT_127720"/>
<name>A0A024SGH8_HYPJR</name>
<keyword evidence="14" id="KW-0539">Nucleus</keyword>